<keyword evidence="5 9" id="KW-0812">Transmembrane</keyword>
<dbReference type="InterPro" id="IPR003010">
    <property type="entry name" value="C-N_Hydrolase"/>
</dbReference>
<comment type="subcellular location">
    <subcellularLocation>
        <location evidence="1 9">Cell membrane</location>
        <topology evidence="1 9">Multi-pass membrane protein</topology>
    </subcellularLocation>
</comment>
<comment type="function">
    <text evidence="9">Catalyzes the phospholipid dependent N-acylation of the N-terminal cysteine of apolipoprotein, the last step in lipoprotein maturation.</text>
</comment>
<evidence type="ECO:0000256" key="9">
    <source>
        <dbReference type="HAMAP-Rule" id="MF_01148"/>
    </source>
</evidence>
<dbReference type="AlphaFoldDB" id="A0A2G1VPG1"/>
<evidence type="ECO:0000256" key="1">
    <source>
        <dbReference type="ARBA" id="ARBA00004651"/>
    </source>
</evidence>
<keyword evidence="3 9" id="KW-1003">Cell membrane</keyword>
<evidence type="ECO:0000256" key="6">
    <source>
        <dbReference type="ARBA" id="ARBA00022989"/>
    </source>
</evidence>
<dbReference type="GO" id="GO:0016410">
    <property type="term" value="F:N-acyltransferase activity"/>
    <property type="evidence" value="ECO:0007669"/>
    <property type="project" value="UniProtKB-UniRule"/>
</dbReference>
<dbReference type="Pfam" id="PF00795">
    <property type="entry name" value="CN_hydrolase"/>
    <property type="match status" value="1"/>
</dbReference>
<dbReference type="GO" id="GO:0042158">
    <property type="term" value="P:lipoprotein biosynthetic process"/>
    <property type="evidence" value="ECO:0007669"/>
    <property type="project" value="UniProtKB-UniRule"/>
</dbReference>
<dbReference type="GO" id="GO:0005886">
    <property type="term" value="C:plasma membrane"/>
    <property type="evidence" value="ECO:0007669"/>
    <property type="project" value="UniProtKB-SubCell"/>
</dbReference>
<evidence type="ECO:0000313" key="11">
    <source>
        <dbReference type="EMBL" id="PHQ28634.1"/>
    </source>
</evidence>
<dbReference type="EC" id="2.3.1.269" evidence="9"/>
<keyword evidence="12" id="KW-1185">Reference proteome</keyword>
<comment type="catalytic activity">
    <reaction evidence="9">
        <text>N-terminal S-1,2-diacyl-sn-glyceryl-L-cysteinyl-[lipoprotein] + a glycerophospholipid = N-acyl-S-1,2-diacyl-sn-glyceryl-L-cysteinyl-[lipoprotein] + a 2-acyl-sn-glycero-3-phospholipid + H(+)</text>
        <dbReference type="Rhea" id="RHEA:48228"/>
        <dbReference type="Rhea" id="RHEA-COMP:14681"/>
        <dbReference type="Rhea" id="RHEA-COMP:14684"/>
        <dbReference type="ChEBI" id="CHEBI:15378"/>
        <dbReference type="ChEBI" id="CHEBI:136912"/>
        <dbReference type="ChEBI" id="CHEBI:140656"/>
        <dbReference type="ChEBI" id="CHEBI:140657"/>
        <dbReference type="ChEBI" id="CHEBI:140660"/>
        <dbReference type="EC" id="2.3.1.269"/>
    </reaction>
</comment>
<dbReference type="RefSeq" id="WP_099646926.1">
    <property type="nucleotide sequence ID" value="NZ_KZ319294.1"/>
</dbReference>
<evidence type="ECO:0000256" key="5">
    <source>
        <dbReference type="ARBA" id="ARBA00022692"/>
    </source>
</evidence>
<protein>
    <recommendedName>
        <fullName evidence="9">Apolipoprotein N-acyltransferase</fullName>
        <shortName evidence="9">ALP N-acyltransferase</shortName>
        <ecNumber evidence="9">2.3.1.269</ecNumber>
    </recommendedName>
</protein>
<feature type="transmembrane region" description="Helical" evidence="9">
    <location>
        <begin position="105"/>
        <end position="124"/>
    </location>
</feature>
<keyword evidence="8 9" id="KW-0012">Acyltransferase</keyword>
<proteinExistence type="inferred from homology"/>
<evidence type="ECO:0000256" key="3">
    <source>
        <dbReference type="ARBA" id="ARBA00022475"/>
    </source>
</evidence>
<keyword evidence="4 9" id="KW-0808">Transferase</keyword>
<dbReference type="SUPFAM" id="SSF56317">
    <property type="entry name" value="Carbon-nitrogen hydrolase"/>
    <property type="match status" value="1"/>
</dbReference>
<keyword evidence="6 9" id="KW-1133">Transmembrane helix</keyword>
<reference evidence="11 12" key="1">
    <citation type="submission" date="2017-08" db="EMBL/GenBank/DDBJ databases">
        <title>The whole genome shortgun sequences of strain Leeuwenhoekiella nanhaiensis G18 from the South China Sea.</title>
        <authorList>
            <person name="Liu Q."/>
        </authorList>
    </citation>
    <scope>NUCLEOTIDE SEQUENCE [LARGE SCALE GENOMIC DNA]</scope>
    <source>
        <strain evidence="11 12">G18</strain>
    </source>
</reference>
<feature type="transmembrane region" description="Helical" evidence="9">
    <location>
        <begin position="190"/>
        <end position="212"/>
    </location>
</feature>
<feature type="transmembrane region" description="Helical" evidence="9">
    <location>
        <begin position="511"/>
        <end position="529"/>
    </location>
</feature>
<dbReference type="InterPro" id="IPR045378">
    <property type="entry name" value="LNT_N"/>
</dbReference>
<accession>A0A2G1VPG1</accession>
<dbReference type="OrthoDB" id="9804277at2"/>
<evidence type="ECO:0000256" key="7">
    <source>
        <dbReference type="ARBA" id="ARBA00023136"/>
    </source>
</evidence>
<dbReference type="HAMAP" id="MF_01148">
    <property type="entry name" value="Lnt"/>
    <property type="match status" value="1"/>
</dbReference>
<gene>
    <name evidence="9 11" type="primary">lnt</name>
    <name evidence="11" type="ORF">CJ305_14085</name>
</gene>
<dbReference type="CDD" id="cd07571">
    <property type="entry name" value="ALP_N-acyl_transferase"/>
    <property type="match status" value="1"/>
</dbReference>
<feature type="transmembrane region" description="Helical" evidence="9">
    <location>
        <begin position="25"/>
        <end position="42"/>
    </location>
</feature>
<comment type="caution">
    <text evidence="11">The sequence shown here is derived from an EMBL/GenBank/DDBJ whole genome shotgun (WGS) entry which is preliminary data.</text>
</comment>
<name>A0A2G1VPG1_9FLAO</name>
<evidence type="ECO:0000256" key="2">
    <source>
        <dbReference type="ARBA" id="ARBA00010065"/>
    </source>
</evidence>
<dbReference type="UniPathway" id="UPA00666"/>
<dbReference type="PROSITE" id="PS50263">
    <property type="entry name" value="CN_HYDROLASE"/>
    <property type="match status" value="1"/>
</dbReference>
<dbReference type="PANTHER" id="PTHR38686:SF1">
    <property type="entry name" value="APOLIPOPROTEIN N-ACYLTRANSFERASE"/>
    <property type="match status" value="1"/>
</dbReference>
<dbReference type="Pfam" id="PF20154">
    <property type="entry name" value="LNT_N"/>
    <property type="match status" value="1"/>
</dbReference>
<evidence type="ECO:0000259" key="10">
    <source>
        <dbReference type="PROSITE" id="PS50263"/>
    </source>
</evidence>
<dbReference type="NCBIfam" id="TIGR00546">
    <property type="entry name" value="lnt"/>
    <property type="match status" value="1"/>
</dbReference>
<feature type="transmembrane region" description="Helical" evidence="9">
    <location>
        <begin position="161"/>
        <end position="178"/>
    </location>
</feature>
<feature type="transmembrane region" description="Helical" evidence="9">
    <location>
        <begin position="79"/>
        <end position="98"/>
    </location>
</feature>
<evidence type="ECO:0000256" key="4">
    <source>
        <dbReference type="ARBA" id="ARBA00022679"/>
    </source>
</evidence>
<dbReference type="Proteomes" id="UP000229433">
    <property type="component" value="Unassembled WGS sequence"/>
</dbReference>
<dbReference type="InterPro" id="IPR036526">
    <property type="entry name" value="C-N_Hydrolase_sf"/>
</dbReference>
<evidence type="ECO:0000313" key="12">
    <source>
        <dbReference type="Proteomes" id="UP000229433"/>
    </source>
</evidence>
<keyword evidence="7 9" id="KW-0472">Membrane</keyword>
<sequence length="542" mass="62033">MKNLLLAFLSGIVLALGWPTYGLPVLLFFGFIPLLWATEEILNSEVSKSTLKIFGLAYLAFFIFNIITTWWLYNSTAFGMWFAVLANALLMSFVWLFYIRIRRRFSLSLSLVFLPAMWMLYEFMHLNWEFAWPWLNLGNGFATYPRWIQWYEYTGTFGGTLWVWTLNGILFTALFRFAKTKNRKKLFNQIIIAVLVTFIPIGISQALFYTYVEDENPVEVVLLQPNIDPYTEKYNTTNERIANLLFSLSDSTITQNTDFLIAPETVLAEGAGVNLRDFEYSPERSRAAEYVSQYPNLNYLAGIQFFRLYESEKDILPTTNFMGYNRIGNPIYADFFNSAFMLNRSDSTQIYHKSKLVVGVENFPYPNILKPILGDMMIDLGGTVSMKTTQKNRGIFKGIDGVSVGPVICYESVFGEFVTGYVEEGAQFLAIITNDAWWGDTQGHKQHLSYARLRAIETRRSIARSANTGISAFIDQKGIITNTLGYELQGSLKGTINTNDKITFYVRYGDYLARLAGLVALIIFVWSFFRKSKTSFTDHGSK</sequence>
<comment type="pathway">
    <text evidence="9">Protein modification; lipoprotein biosynthesis (N-acyl transfer).</text>
</comment>
<dbReference type="PANTHER" id="PTHR38686">
    <property type="entry name" value="APOLIPOPROTEIN N-ACYLTRANSFERASE"/>
    <property type="match status" value="1"/>
</dbReference>
<dbReference type="InterPro" id="IPR004563">
    <property type="entry name" value="Apolipo_AcylTrfase"/>
</dbReference>
<keyword evidence="11" id="KW-0449">Lipoprotein</keyword>
<feature type="transmembrane region" description="Helical" evidence="9">
    <location>
        <begin position="54"/>
        <end position="73"/>
    </location>
</feature>
<dbReference type="Gene3D" id="3.60.110.10">
    <property type="entry name" value="Carbon-nitrogen hydrolase"/>
    <property type="match status" value="1"/>
</dbReference>
<organism evidence="11 12">
    <name type="scientific">Leeuwenhoekiella nanhaiensis</name>
    <dbReference type="NCBI Taxonomy" id="1655491"/>
    <lineage>
        <taxon>Bacteria</taxon>
        <taxon>Pseudomonadati</taxon>
        <taxon>Bacteroidota</taxon>
        <taxon>Flavobacteriia</taxon>
        <taxon>Flavobacteriales</taxon>
        <taxon>Flavobacteriaceae</taxon>
        <taxon>Leeuwenhoekiella</taxon>
    </lineage>
</organism>
<feature type="domain" description="CN hydrolase" evidence="10">
    <location>
        <begin position="218"/>
        <end position="498"/>
    </location>
</feature>
<dbReference type="EMBL" id="NQXA01000012">
    <property type="protein sequence ID" value="PHQ28634.1"/>
    <property type="molecule type" value="Genomic_DNA"/>
</dbReference>
<evidence type="ECO:0000256" key="8">
    <source>
        <dbReference type="ARBA" id="ARBA00023315"/>
    </source>
</evidence>
<comment type="similarity">
    <text evidence="2 9">Belongs to the CN hydrolase family. Apolipoprotein N-acyltransferase subfamily.</text>
</comment>